<keyword evidence="1" id="KW-0677">Repeat</keyword>
<comment type="caution">
    <text evidence="3">The sequence shown here is derived from an EMBL/GenBank/DDBJ whole genome shotgun (WGS) entry which is preliminary data.</text>
</comment>
<gene>
    <name evidence="3" type="ORF">DPMN_086980</name>
</gene>
<dbReference type="GO" id="GO:0061630">
    <property type="term" value="F:ubiquitin protein ligase activity"/>
    <property type="evidence" value="ECO:0007669"/>
    <property type="project" value="TreeGrafter"/>
</dbReference>
<dbReference type="AlphaFoldDB" id="A0A9D4KRE3"/>
<evidence type="ECO:0000256" key="2">
    <source>
        <dbReference type="PROSITE-ProRule" id="PRU00504"/>
    </source>
</evidence>
<dbReference type="OrthoDB" id="6057171at2759"/>
<reference evidence="3" key="2">
    <citation type="submission" date="2020-11" db="EMBL/GenBank/DDBJ databases">
        <authorList>
            <person name="McCartney M.A."/>
            <person name="Auch B."/>
            <person name="Kono T."/>
            <person name="Mallez S."/>
            <person name="Becker A."/>
            <person name="Gohl D.M."/>
            <person name="Silverstein K.A.T."/>
            <person name="Koren S."/>
            <person name="Bechman K.B."/>
            <person name="Herman A."/>
            <person name="Abrahante J.E."/>
            <person name="Garbe J."/>
        </authorList>
    </citation>
    <scope>NUCLEOTIDE SEQUENCE</scope>
    <source>
        <strain evidence="3">Duluth1</strain>
        <tissue evidence="3">Whole animal</tissue>
    </source>
</reference>
<proteinExistence type="predicted"/>
<feature type="repeat" description="NHL" evidence="2">
    <location>
        <begin position="399"/>
        <end position="430"/>
    </location>
</feature>
<dbReference type="GO" id="GO:0000209">
    <property type="term" value="P:protein polyubiquitination"/>
    <property type="evidence" value="ECO:0007669"/>
    <property type="project" value="TreeGrafter"/>
</dbReference>
<dbReference type="PANTHER" id="PTHR24104">
    <property type="entry name" value="E3 UBIQUITIN-PROTEIN LIGASE NHLRC1-RELATED"/>
    <property type="match status" value="1"/>
</dbReference>
<dbReference type="GO" id="GO:0043161">
    <property type="term" value="P:proteasome-mediated ubiquitin-dependent protein catabolic process"/>
    <property type="evidence" value="ECO:0007669"/>
    <property type="project" value="TreeGrafter"/>
</dbReference>
<dbReference type="InterPro" id="IPR001258">
    <property type="entry name" value="NHL_repeat"/>
</dbReference>
<dbReference type="GO" id="GO:0008270">
    <property type="term" value="F:zinc ion binding"/>
    <property type="evidence" value="ECO:0007669"/>
    <property type="project" value="UniProtKB-KW"/>
</dbReference>
<sequence length="529" mass="59235">MKEQCEQRLKNADSKCPPQKCVDGDNNTVEKKPEVRQQKANTNLSAQCVVHGNALLYCKDCLDIICGQCEKIHVSHQKMKLVDSSKVAKAKMAKETKHLKTLIRYANVVIKDLNCYLEKQKLHFLDISNEIMERANRLPEGTEHLSHSLLDDIQAEHDSETNRIKNKIAEFNNFIAEAKLLVTNGENIGNSVDEAFLTVQSGAFLKNAASLTLPAPPKECNLYVLTPIITPSDGSALSPEQMIGEFSKIHVPWRIEVQRTASIRPETISARFVTTMCPANDGMVWVVWQWGPEIHLVDKNGDVKKTINANCKVDDICTYKDTLVISSHESKSIKFLNENHEVVKTIEMDRVPRGTTFTSPNEVVTCCVQNLHHKNGDKSSMVCTNIDTGAQHELPCSEHLLQPWRLGVNVNGDICVSDRNKGSIMIFDHEGNLKSSYSGPDTTTRHPLAPHAVVCDRYGQILVVDYTNHTVHVLDPIGRFRGFLIMDTELEKRAVFMGTSSPFSITIDSEGDVWVGNKFGFLTVLKFRV</sequence>
<dbReference type="InterPro" id="IPR050952">
    <property type="entry name" value="TRIM-NHL_E3_ligases"/>
</dbReference>
<dbReference type="Gene3D" id="2.120.10.30">
    <property type="entry name" value="TolB, C-terminal domain"/>
    <property type="match status" value="1"/>
</dbReference>
<evidence type="ECO:0000256" key="1">
    <source>
        <dbReference type="ARBA" id="ARBA00022737"/>
    </source>
</evidence>
<dbReference type="Proteomes" id="UP000828390">
    <property type="component" value="Unassembled WGS sequence"/>
</dbReference>
<dbReference type="EMBL" id="JAIWYP010000003">
    <property type="protein sequence ID" value="KAH3844718.1"/>
    <property type="molecule type" value="Genomic_DNA"/>
</dbReference>
<dbReference type="SUPFAM" id="SSF63829">
    <property type="entry name" value="Calcium-dependent phosphotriesterase"/>
    <property type="match status" value="1"/>
</dbReference>
<name>A0A9D4KRE3_DREPO</name>
<dbReference type="PANTHER" id="PTHR24104:SF25">
    <property type="entry name" value="PROTEIN LIN-41"/>
    <property type="match status" value="1"/>
</dbReference>
<accession>A0A9D4KRE3</accession>
<keyword evidence="4" id="KW-1185">Reference proteome</keyword>
<evidence type="ECO:0000313" key="4">
    <source>
        <dbReference type="Proteomes" id="UP000828390"/>
    </source>
</evidence>
<organism evidence="3 4">
    <name type="scientific">Dreissena polymorpha</name>
    <name type="common">Zebra mussel</name>
    <name type="synonym">Mytilus polymorpha</name>
    <dbReference type="NCBI Taxonomy" id="45954"/>
    <lineage>
        <taxon>Eukaryota</taxon>
        <taxon>Metazoa</taxon>
        <taxon>Spiralia</taxon>
        <taxon>Lophotrochozoa</taxon>
        <taxon>Mollusca</taxon>
        <taxon>Bivalvia</taxon>
        <taxon>Autobranchia</taxon>
        <taxon>Heteroconchia</taxon>
        <taxon>Euheterodonta</taxon>
        <taxon>Imparidentia</taxon>
        <taxon>Neoheterodontei</taxon>
        <taxon>Myida</taxon>
        <taxon>Dreissenoidea</taxon>
        <taxon>Dreissenidae</taxon>
        <taxon>Dreissena</taxon>
    </lineage>
</organism>
<protein>
    <submittedName>
        <fullName evidence="3">Uncharacterized protein</fullName>
    </submittedName>
</protein>
<reference evidence="3" key="1">
    <citation type="journal article" date="2019" name="bioRxiv">
        <title>The Genome of the Zebra Mussel, Dreissena polymorpha: A Resource for Invasive Species Research.</title>
        <authorList>
            <person name="McCartney M.A."/>
            <person name="Auch B."/>
            <person name="Kono T."/>
            <person name="Mallez S."/>
            <person name="Zhang Y."/>
            <person name="Obille A."/>
            <person name="Becker A."/>
            <person name="Abrahante J.E."/>
            <person name="Garbe J."/>
            <person name="Badalamenti J.P."/>
            <person name="Herman A."/>
            <person name="Mangelson H."/>
            <person name="Liachko I."/>
            <person name="Sullivan S."/>
            <person name="Sone E.D."/>
            <person name="Koren S."/>
            <person name="Silverstein K.A.T."/>
            <person name="Beckman K.B."/>
            <person name="Gohl D.M."/>
        </authorList>
    </citation>
    <scope>NUCLEOTIDE SEQUENCE</scope>
    <source>
        <strain evidence="3">Duluth1</strain>
        <tissue evidence="3">Whole animal</tissue>
    </source>
</reference>
<evidence type="ECO:0000313" key="3">
    <source>
        <dbReference type="EMBL" id="KAH3844718.1"/>
    </source>
</evidence>
<dbReference type="PROSITE" id="PS51125">
    <property type="entry name" value="NHL"/>
    <property type="match status" value="1"/>
</dbReference>
<dbReference type="InterPro" id="IPR011042">
    <property type="entry name" value="6-blade_b-propeller_TolB-like"/>
</dbReference>